<reference evidence="1" key="1">
    <citation type="submission" date="2022-02" db="EMBL/GenBank/DDBJ databases">
        <title>Plant Genome Project.</title>
        <authorList>
            <person name="Zhang R.-G."/>
        </authorList>
    </citation>
    <scope>NUCLEOTIDE SEQUENCE</scope>
    <source>
        <strain evidence="1">AT1</strain>
    </source>
</reference>
<gene>
    <name evidence="1" type="ORF">RHMOL_Rhmol05G0158600</name>
</gene>
<evidence type="ECO:0000313" key="2">
    <source>
        <dbReference type="Proteomes" id="UP001062846"/>
    </source>
</evidence>
<accession>A0ACC0NPD9</accession>
<dbReference type="Proteomes" id="UP001062846">
    <property type="component" value="Chromosome 5"/>
</dbReference>
<sequence length="211" mass="23786">MTLLQGVALPKDVENLPPGKANNMAELCVFLAKARQCASRAFGNMDALLETRRSLRRDLQVKRDEANVAAELINALEEKVAEAAVGLEERDRLLIEVKDLKAERDRLKEEKQRWEDNLLRQLEQGGDAGYNEAGEHYKQQVEGLVKKVFKEGRMMGIEETHSSSFLLRYQVGLDYAEVPPVDHQREPLMVPSIQLPSDMLPPQQPDPTANA</sequence>
<comment type="caution">
    <text evidence="1">The sequence shown here is derived from an EMBL/GenBank/DDBJ whole genome shotgun (WGS) entry which is preliminary data.</text>
</comment>
<protein>
    <submittedName>
        <fullName evidence="1">Uncharacterized protein</fullName>
    </submittedName>
</protein>
<evidence type="ECO:0000313" key="1">
    <source>
        <dbReference type="EMBL" id="KAI8555232.1"/>
    </source>
</evidence>
<organism evidence="1 2">
    <name type="scientific">Rhododendron molle</name>
    <name type="common">Chinese azalea</name>
    <name type="synonym">Azalea mollis</name>
    <dbReference type="NCBI Taxonomy" id="49168"/>
    <lineage>
        <taxon>Eukaryota</taxon>
        <taxon>Viridiplantae</taxon>
        <taxon>Streptophyta</taxon>
        <taxon>Embryophyta</taxon>
        <taxon>Tracheophyta</taxon>
        <taxon>Spermatophyta</taxon>
        <taxon>Magnoliopsida</taxon>
        <taxon>eudicotyledons</taxon>
        <taxon>Gunneridae</taxon>
        <taxon>Pentapetalae</taxon>
        <taxon>asterids</taxon>
        <taxon>Ericales</taxon>
        <taxon>Ericaceae</taxon>
        <taxon>Ericoideae</taxon>
        <taxon>Rhodoreae</taxon>
        <taxon>Rhododendron</taxon>
    </lineage>
</organism>
<keyword evidence="2" id="KW-1185">Reference proteome</keyword>
<name>A0ACC0NPD9_RHOML</name>
<dbReference type="EMBL" id="CM046392">
    <property type="protein sequence ID" value="KAI8555232.1"/>
    <property type="molecule type" value="Genomic_DNA"/>
</dbReference>
<proteinExistence type="predicted"/>